<feature type="domain" description="Phosphoesterase HXTX" evidence="3">
    <location>
        <begin position="91"/>
        <end position="165"/>
    </location>
</feature>
<evidence type="ECO:0000313" key="4">
    <source>
        <dbReference type="EMBL" id="MBB5753425.1"/>
    </source>
</evidence>
<evidence type="ECO:0000256" key="1">
    <source>
        <dbReference type="ARBA" id="ARBA00022801"/>
    </source>
</evidence>
<evidence type="ECO:0000256" key="2">
    <source>
        <dbReference type="HAMAP-Rule" id="MF_01940"/>
    </source>
</evidence>
<dbReference type="Pfam" id="PF02834">
    <property type="entry name" value="LigT_PEase"/>
    <property type="match status" value="2"/>
</dbReference>
<comment type="caution">
    <text evidence="4">The sequence shown here is derived from an EMBL/GenBank/DDBJ whole genome shotgun (WGS) entry which is preliminary data.</text>
</comment>
<dbReference type="Proteomes" id="UP000523821">
    <property type="component" value="Unassembled WGS sequence"/>
</dbReference>
<dbReference type="PANTHER" id="PTHR35561:SF1">
    <property type="entry name" value="RNA 2',3'-CYCLIC PHOSPHODIESTERASE"/>
    <property type="match status" value="1"/>
</dbReference>
<feature type="active site" description="Proton donor" evidence="2">
    <location>
        <position position="37"/>
    </location>
</feature>
<dbReference type="RefSeq" id="WP_183856265.1">
    <property type="nucleotide sequence ID" value="NZ_JACHOO010000005.1"/>
</dbReference>
<gene>
    <name evidence="4" type="ORF">GGQ63_002495</name>
</gene>
<keyword evidence="4" id="KW-0436">Ligase</keyword>
<keyword evidence="5" id="KW-1185">Reference proteome</keyword>
<comment type="catalytic activity">
    <reaction evidence="2">
        <text>a 3'-end 2',3'-cyclophospho-ribonucleotide-RNA + H2O = a 3'-end 2'-phospho-ribonucleotide-RNA + H(+)</text>
        <dbReference type="Rhea" id="RHEA:11828"/>
        <dbReference type="Rhea" id="RHEA-COMP:10464"/>
        <dbReference type="Rhea" id="RHEA-COMP:17353"/>
        <dbReference type="ChEBI" id="CHEBI:15377"/>
        <dbReference type="ChEBI" id="CHEBI:15378"/>
        <dbReference type="ChEBI" id="CHEBI:83064"/>
        <dbReference type="ChEBI" id="CHEBI:173113"/>
        <dbReference type="EC" id="3.1.4.58"/>
    </reaction>
</comment>
<name>A0A7W9L2B5_9HYPH</name>
<protein>
    <recommendedName>
        <fullName evidence="2">RNA 2',3'-cyclic phosphodiesterase</fullName>
        <shortName evidence="2">RNA 2',3'-CPDase</shortName>
        <ecNumber evidence="2">3.1.4.58</ecNumber>
    </recommendedName>
</protein>
<dbReference type="PANTHER" id="PTHR35561">
    <property type="entry name" value="RNA 2',3'-CYCLIC PHOSPHODIESTERASE"/>
    <property type="match status" value="1"/>
</dbReference>
<feature type="active site" description="Proton acceptor" evidence="2">
    <location>
        <position position="120"/>
    </location>
</feature>
<dbReference type="InterPro" id="IPR004175">
    <property type="entry name" value="RNA_CPDase"/>
</dbReference>
<dbReference type="GO" id="GO:0004113">
    <property type="term" value="F:2',3'-cyclic-nucleotide 3'-phosphodiesterase activity"/>
    <property type="evidence" value="ECO:0007669"/>
    <property type="project" value="InterPro"/>
</dbReference>
<comment type="similarity">
    <text evidence="2">Belongs to the 2H phosphoesterase superfamily. ThpR family.</text>
</comment>
<dbReference type="AlphaFoldDB" id="A0A7W9L2B5"/>
<dbReference type="EC" id="3.1.4.58" evidence="2"/>
<comment type="function">
    <text evidence="2">Hydrolyzes RNA 2',3'-cyclic phosphodiester to an RNA 2'-phosphomonoester.</text>
</comment>
<feature type="short sequence motif" description="HXTX 1" evidence="2">
    <location>
        <begin position="37"/>
        <end position="40"/>
    </location>
</feature>
<dbReference type="InterPro" id="IPR009097">
    <property type="entry name" value="Cyclic_Pdiesterase"/>
</dbReference>
<reference evidence="4 5" key="1">
    <citation type="submission" date="2020-08" db="EMBL/GenBank/DDBJ databases">
        <title>Genomic Encyclopedia of Type Strains, Phase IV (KMG-IV): sequencing the most valuable type-strain genomes for metagenomic binning, comparative biology and taxonomic classification.</title>
        <authorList>
            <person name="Goeker M."/>
        </authorList>
    </citation>
    <scope>NUCLEOTIDE SEQUENCE [LARGE SCALE GENOMIC DNA]</scope>
    <source>
        <strain evidence="4 5">DSM 16268</strain>
    </source>
</reference>
<dbReference type="GO" id="GO:0016874">
    <property type="term" value="F:ligase activity"/>
    <property type="evidence" value="ECO:0007669"/>
    <property type="project" value="UniProtKB-KW"/>
</dbReference>
<evidence type="ECO:0000313" key="5">
    <source>
        <dbReference type="Proteomes" id="UP000523821"/>
    </source>
</evidence>
<dbReference type="InterPro" id="IPR014051">
    <property type="entry name" value="Phosphoesterase_HXTX"/>
</dbReference>
<keyword evidence="1 2" id="KW-0378">Hydrolase</keyword>
<dbReference type="Gene3D" id="3.90.1140.10">
    <property type="entry name" value="Cyclic phosphodiesterase"/>
    <property type="match status" value="1"/>
</dbReference>
<evidence type="ECO:0000259" key="3">
    <source>
        <dbReference type="Pfam" id="PF02834"/>
    </source>
</evidence>
<sequence>MPRLFTGIEIPAEIADRLALLRGGLQGARWIDAENYHVTLRFVGDIDERTADEIADALDRVRRTEFMLQLDGLDVFGSSKPHALVARVAGSRALAELQAEHERIMQRIGLPPEGRRFTPHVTLARLRGVGPREAAHYLGTRGHFLTQPFPVTRFVLFSSKASTGGGPYLVEQSYPLDEAA</sequence>
<feature type="short sequence motif" description="HXTX 2" evidence="2">
    <location>
        <begin position="120"/>
        <end position="123"/>
    </location>
</feature>
<dbReference type="EMBL" id="JACHOO010000005">
    <property type="protein sequence ID" value="MBB5753425.1"/>
    <property type="molecule type" value="Genomic_DNA"/>
</dbReference>
<dbReference type="GO" id="GO:0008664">
    <property type="term" value="F:RNA 2',3'-cyclic 3'-phosphodiesterase activity"/>
    <property type="evidence" value="ECO:0007669"/>
    <property type="project" value="UniProtKB-EC"/>
</dbReference>
<feature type="domain" description="Phosphoesterase HXTX" evidence="3">
    <location>
        <begin position="8"/>
        <end position="81"/>
    </location>
</feature>
<proteinExistence type="inferred from homology"/>
<dbReference type="SUPFAM" id="SSF55144">
    <property type="entry name" value="LigT-like"/>
    <property type="match status" value="1"/>
</dbReference>
<accession>A0A7W9L2B5</accession>
<dbReference type="HAMAP" id="MF_01940">
    <property type="entry name" value="RNA_CPDase"/>
    <property type="match status" value="1"/>
</dbReference>
<dbReference type="NCBIfam" id="TIGR02258">
    <property type="entry name" value="2_5_ligase"/>
    <property type="match status" value="1"/>
</dbReference>
<organism evidence="4 5">
    <name type="scientific">Prosthecomicrobium pneumaticum</name>
    <dbReference type="NCBI Taxonomy" id="81895"/>
    <lineage>
        <taxon>Bacteria</taxon>
        <taxon>Pseudomonadati</taxon>
        <taxon>Pseudomonadota</taxon>
        <taxon>Alphaproteobacteria</taxon>
        <taxon>Hyphomicrobiales</taxon>
        <taxon>Kaistiaceae</taxon>
        <taxon>Prosthecomicrobium</taxon>
    </lineage>
</organism>